<dbReference type="EMBL" id="JACOPQ010000004">
    <property type="protein sequence ID" value="MBC5736534.1"/>
    <property type="molecule type" value="Genomic_DNA"/>
</dbReference>
<name>A0A8J6MCQ1_9FIRM</name>
<dbReference type="InterPro" id="IPR039446">
    <property type="entry name" value="DauR-like"/>
</dbReference>
<dbReference type="RefSeq" id="WP_155151281.1">
    <property type="nucleotide sequence ID" value="NZ_JACOPQ010000004.1"/>
</dbReference>
<sequence length="218" mass="23678">MLDEARLTLLKQMAHGLAAEFGPSCEVVIHDLTVEDLEHTVVHIENGQVTGRSLGGGPSHAVLDLLREGAKAPEDHLAYLTRTPDGKILKSTTLYIGNADGVPEAVFAINYDISALLTVETALKSLTGPREESGREPERITRSVSDLLDDLLEESVALVGKPVALMDREDKVRAVRFLSDSGALLITKSGDKIANYFGISKYTLYSYLDDNKSKEAVQ</sequence>
<dbReference type="PANTHER" id="PTHR35568">
    <property type="entry name" value="TRANSCRIPTIONAL REGULATOR DAUR"/>
    <property type="match status" value="1"/>
</dbReference>
<gene>
    <name evidence="3" type="ORF">H8S62_05875</name>
</gene>
<dbReference type="Pfam" id="PF08348">
    <property type="entry name" value="PAS_6"/>
    <property type="match status" value="1"/>
</dbReference>
<evidence type="ECO:0000259" key="1">
    <source>
        <dbReference type="Pfam" id="PF08348"/>
    </source>
</evidence>
<dbReference type="AlphaFoldDB" id="A0A8J6MCQ1"/>
<keyword evidence="4" id="KW-1185">Reference proteome</keyword>
<evidence type="ECO:0000313" key="3">
    <source>
        <dbReference type="EMBL" id="MBC5736534.1"/>
    </source>
</evidence>
<comment type="caution">
    <text evidence="3">The sequence shown here is derived from an EMBL/GenBank/DDBJ whole genome shotgun (WGS) entry which is preliminary data.</text>
</comment>
<dbReference type="Proteomes" id="UP000607645">
    <property type="component" value="Unassembled WGS sequence"/>
</dbReference>
<organism evidence="3 4">
    <name type="scientific">Lawsonibacter faecis</name>
    <dbReference type="NCBI Taxonomy" id="2763052"/>
    <lineage>
        <taxon>Bacteria</taxon>
        <taxon>Bacillati</taxon>
        <taxon>Bacillota</taxon>
        <taxon>Clostridia</taxon>
        <taxon>Eubacteriales</taxon>
        <taxon>Oscillospiraceae</taxon>
        <taxon>Lawsonibacter</taxon>
    </lineage>
</organism>
<accession>A0A8J6MCQ1</accession>
<dbReference type="Pfam" id="PF13309">
    <property type="entry name" value="HTH_22"/>
    <property type="match status" value="1"/>
</dbReference>
<proteinExistence type="predicted"/>
<evidence type="ECO:0000313" key="4">
    <source>
        <dbReference type="Proteomes" id="UP000607645"/>
    </source>
</evidence>
<feature type="domain" description="Transcriptional regulator DauR-like HTH" evidence="2">
    <location>
        <begin position="148"/>
        <end position="209"/>
    </location>
</feature>
<reference evidence="3" key="1">
    <citation type="submission" date="2020-08" db="EMBL/GenBank/DDBJ databases">
        <title>Genome public.</title>
        <authorList>
            <person name="Liu C."/>
            <person name="Sun Q."/>
        </authorList>
    </citation>
    <scope>NUCLEOTIDE SEQUENCE</scope>
    <source>
        <strain evidence="3">NSJ-52</strain>
    </source>
</reference>
<feature type="domain" description="YheO-like" evidence="1">
    <location>
        <begin position="7"/>
        <end position="120"/>
    </location>
</feature>
<dbReference type="PANTHER" id="PTHR35568:SF1">
    <property type="entry name" value="TRANSCRIPTIONAL REGULATOR DAUR"/>
    <property type="match status" value="1"/>
</dbReference>
<dbReference type="InterPro" id="IPR013559">
    <property type="entry name" value="YheO"/>
</dbReference>
<protein>
    <submittedName>
        <fullName evidence="3">Transcriptional regulator</fullName>
    </submittedName>
</protein>
<dbReference type="InterPro" id="IPR039445">
    <property type="entry name" value="DauR-like_HTH"/>
</dbReference>
<evidence type="ECO:0000259" key="2">
    <source>
        <dbReference type="Pfam" id="PF13309"/>
    </source>
</evidence>